<dbReference type="Proteomes" id="UP001156601">
    <property type="component" value="Unassembled WGS sequence"/>
</dbReference>
<accession>A0AA37SYN5</accession>
<evidence type="ECO:0000259" key="4">
    <source>
        <dbReference type="SMART" id="SM00062"/>
    </source>
</evidence>
<reference evidence="5" key="2">
    <citation type="submission" date="2023-01" db="EMBL/GenBank/DDBJ databases">
        <title>Draft genome sequence of Agaribacter marinus strain NBRC 110023.</title>
        <authorList>
            <person name="Sun Q."/>
            <person name="Mori K."/>
        </authorList>
    </citation>
    <scope>NUCLEOTIDE SEQUENCE</scope>
    <source>
        <strain evidence="5">NBRC 110023</strain>
    </source>
</reference>
<comment type="caution">
    <text evidence="5">The sequence shown here is derived from an EMBL/GenBank/DDBJ whole genome shotgun (WGS) entry which is preliminary data.</text>
</comment>
<sequence>MKIKMCCLLVIYFLGITASVASPEKTKIVIHTDGYYPPFSYLDGKTLKGFYVDLITKIDERLVDYDIELVPDKWSVARDKLKDGNGFAILGSYFHGHTQPYLYPYSIPLHEEEVVLVCGSTNDDNIGLSVSEQTSVTTNAQWPKDFKGKLVGNIKGYDGWLRNAVRSAENLAYVRFLEIPNIETALAMIVKGSLDCALFERFAFHKAKKLLVASGRFDPQTDIHPVISASIAQENAYLAYSSKAFESELYPFSRDFKRAFDIALFELQQSGDLEALTKRYGGLDIH</sequence>
<dbReference type="PANTHER" id="PTHR35936:SF25">
    <property type="entry name" value="ABC TRANSPORTER SUBSTRATE-BINDING PROTEIN"/>
    <property type="match status" value="1"/>
</dbReference>
<protein>
    <submittedName>
        <fullName evidence="5">ABC transporter substrate-binding protein</fullName>
    </submittedName>
</protein>
<dbReference type="RefSeq" id="WP_284218014.1">
    <property type="nucleotide sequence ID" value="NZ_BSOT01000006.1"/>
</dbReference>
<evidence type="ECO:0000256" key="3">
    <source>
        <dbReference type="SAM" id="SignalP"/>
    </source>
</evidence>
<dbReference type="Gene3D" id="3.40.190.10">
    <property type="entry name" value="Periplasmic binding protein-like II"/>
    <property type="match status" value="1"/>
</dbReference>
<dbReference type="SMART" id="SM00062">
    <property type="entry name" value="PBPb"/>
    <property type="match status" value="1"/>
</dbReference>
<keyword evidence="2 3" id="KW-0732">Signal</keyword>
<reference evidence="5" key="1">
    <citation type="journal article" date="2014" name="Int. J. Syst. Evol. Microbiol.">
        <title>Complete genome sequence of Corynebacterium casei LMG S-19264T (=DSM 44701T), isolated from a smear-ripened cheese.</title>
        <authorList>
            <consortium name="US DOE Joint Genome Institute (JGI-PGF)"/>
            <person name="Walter F."/>
            <person name="Albersmeier A."/>
            <person name="Kalinowski J."/>
            <person name="Ruckert C."/>
        </authorList>
    </citation>
    <scope>NUCLEOTIDE SEQUENCE</scope>
    <source>
        <strain evidence="5">NBRC 110023</strain>
    </source>
</reference>
<evidence type="ECO:0000256" key="2">
    <source>
        <dbReference type="ARBA" id="ARBA00022729"/>
    </source>
</evidence>
<keyword evidence="6" id="KW-1185">Reference proteome</keyword>
<comment type="similarity">
    <text evidence="1">Belongs to the bacterial solute-binding protein 3 family.</text>
</comment>
<name>A0AA37SYN5_9ALTE</name>
<feature type="signal peptide" evidence="3">
    <location>
        <begin position="1"/>
        <end position="21"/>
    </location>
</feature>
<evidence type="ECO:0000256" key="1">
    <source>
        <dbReference type="ARBA" id="ARBA00010333"/>
    </source>
</evidence>
<proteinExistence type="inferred from homology"/>
<dbReference type="PANTHER" id="PTHR35936">
    <property type="entry name" value="MEMBRANE-BOUND LYTIC MUREIN TRANSGLYCOSYLASE F"/>
    <property type="match status" value="1"/>
</dbReference>
<dbReference type="AlphaFoldDB" id="A0AA37SYN5"/>
<evidence type="ECO:0000313" key="6">
    <source>
        <dbReference type="Proteomes" id="UP001156601"/>
    </source>
</evidence>
<feature type="domain" description="Solute-binding protein family 3/N-terminal" evidence="4">
    <location>
        <begin position="27"/>
        <end position="284"/>
    </location>
</feature>
<dbReference type="SUPFAM" id="SSF53850">
    <property type="entry name" value="Periplasmic binding protein-like II"/>
    <property type="match status" value="1"/>
</dbReference>
<feature type="chain" id="PRO_5041304221" evidence="3">
    <location>
        <begin position="22"/>
        <end position="286"/>
    </location>
</feature>
<organism evidence="5 6">
    <name type="scientific">Agaribacter marinus</name>
    <dbReference type="NCBI Taxonomy" id="1431249"/>
    <lineage>
        <taxon>Bacteria</taxon>
        <taxon>Pseudomonadati</taxon>
        <taxon>Pseudomonadota</taxon>
        <taxon>Gammaproteobacteria</taxon>
        <taxon>Alteromonadales</taxon>
        <taxon>Alteromonadaceae</taxon>
        <taxon>Agaribacter</taxon>
    </lineage>
</organism>
<dbReference type="Pfam" id="PF00497">
    <property type="entry name" value="SBP_bac_3"/>
    <property type="match status" value="1"/>
</dbReference>
<dbReference type="InterPro" id="IPR001638">
    <property type="entry name" value="Solute-binding_3/MltF_N"/>
</dbReference>
<gene>
    <name evidence="5" type="ORF">GCM10007852_25850</name>
</gene>
<evidence type="ECO:0000313" key="5">
    <source>
        <dbReference type="EMBL" id="GLR71677.1"/>
    </source>
</evidence>
<dbReference type="EMBL" id="BSOT01000006">
    <property type="protein sequence ID" value="GLR71677.1"/>
    <property type="molecule type" value="Genomic_DNA"/>
</dbReference>